<keyword evidence="2" id="KW-1185">Reference proteome</keyword>
<organism evidence="1 2">
    <name type="scientific">Hymenobacter cyanobacteriorum</name>
    <dbReference type="NCBI Taxonomy" id="2926463"/>
    <lineage>
        <taxon>Bacteria</taxon>
        <taxon>Pseudomonadati</taxon>
        <taxon>Bacteroidota</taxon>
        <taxon>Cytophagia</taxon>
        <taxon>Cytophagales</taxon>
        <taxon>Hymenobacteraceae</taxon>
        <taxon>Hymenobacter</taxon>
    </lineage>
</organism>
<reference evidence="1" key="1">
    <citation type="submission" date="2022-03" db="EMBL/GenBank/DDBJ databases">
        <title>Bacterial whole genome sequence for Hymenobacter sp. DH14.</title>
        <authorList>
            <person name="Le V."/>
        </authorList>
    </citation>
    <scope>NUCLEOTIDE SEQUENCE</scope>
    <source>
        <strain evidence="1">DH14</strain>
    </source>
</reference>
<proteinExistence type="predicted"/>
<accession>A0A9X2AHB8</accession>
<comment type="caution">
    <text evidence="1">The sequence shown here is derived from an EMBL/GenBank/DDBJ whole genome shotgun (WGS) entry which is preliminary data.</text>
</comment>
<dbReference type="RefSeq" id="WP_241936914.1">
    <property type="nucleotide sequence ID" value="NZ_JALBGC010000004.1"/>
</dbReference>
<protein>
    <submittedName>
        <fullName evidence="1">Uncharacterized protein</fullName>
    </submittedName>
</protein>
<evidence type="ECO:0000313" key="1">
    <source>
        <dbReference type="EMBL" id="MCI1188648.1"/>
    </source>
</evidence>
<gene>
    <name evidence="1" type="ORF">MON38_14570</name>
</gene>
<dbReference type="EMBL" id="JALBGC010000004">
    <property type="protein sequence ID" value="MCI1188648.1"/>
    <property type="molecule type" value="Genomic_DNA"/>
</dbReference>
<dbReference type="Proteomes" id="UP001139193">
    <property type="component" value="Unassembled WGS sequence"/>
</dbReference>
<sequence>METAFPFFSNHPDDAGAAIYHTHPRCRVAQRIPAEARVIGTGESRGECPFCFLLAQFQANRGLRGHLPPGAPSALGASSTDTASRPLRALRLCY</sequence>
<evidence type="ECO:0000313" key="2">
    <source>
        <dbReference type="Proteomes" id="UP001139193"/>
    </source>
</evidence>
<dbReference type="AlphaFoldDB" id="A0A9X2AHB8"/>
<name>A0A9X2AHB8_9BACT</name>